<proteinExistence type="inferred from homology"/>
<dbReference type="InterPro" id="IPR011335">
    <property type="entry name" value="Restrct_endonuc-II-like"/>
</dbReference>
<gene>
    <name evidence="3" type="ORF">GCM10009765_34020</name>
</gene>
<dbReference type="PANTHER" id="PTHR34039">
    <property type="entry name" value="UPF0102 PROTEIN YRAN"/>
    <property type="match status" value="1"/>
</dbReference>
<dbReference type="HAMAP" id="MF_00048">
    <property type="entry name" value="UPF0102"/>
    <property type="match status" value="1"/>
</dbReference>
<sequence length="121" mass="13315">MVGMGISNAVGRFGEEVAVRHLRESGMAVEDRNWRCRAGEIDVVARDGDALVFCEVKTRRGTRFGRPAEAVSPEKANRLRKLAGMWLADSGKHAPTLRFDVVEVLLSTTLGTQVEHLRGVL</sequence>
<comment type="similarity">
    <text evidence="1 2">Belongs to the UPF0102 family.</text>
</comment>
<dbReference type="NCBIfam" id="NF009154">
    <property type="entry name" value="PRK12497.3-3"/>
    <property type="match status" value="1"/>
</dbReference>
<dbReference type="SUPFAM" id="SSF52980">
    <property type="entry name" value="Restriction endonuclease-like"/>
    <property type="match status" value="1"/>
</dbReference>
<reference evidence="3 4" key="1">
    <citation type="journal article" date="2019" name="Int. J. Syst. Evol. Microbiol.">
        <title>The Global Catalogue of Microorganisms (GCM) 10K type strain sequencing project: providing services to taxonomists for standard genome sequencing and annotation.</title>
        <authorList>
            <consortium name="The Broad Institute Genomics Platform"/>
            <consortium name="The Broad Institute Genome Sequencing Center for Infectious Disease"/>
            <person name="Wu L."/>
            <person name="Ma J."/>
        </authorList>
    </citation>
    <scope>NUCLEOTIDE SEQUENCE [LARGE SCALE GENOMIC DNA]</scope>
    <source>
        <strain evidence="3 4">JCM 14718</strain>
    </source>
</reference>
<evidence type="ECO:0000256" key="1">
    <source>
        <dbReference type="ARBA" id="ARBA00006738"/>
    </source>
</evidence>
<evidence type="ECO:0000256" key="2">
    <source>
        <dbReference type="HAMAP-Rule" id="MF_00048"/>
    </source>
</evidence>
<dbReference type="EMBL" id="BAAANY010000010">
    <property type="protein sequence ID" value="GAA1682054.1"/>
    <property type="molecule type" value="Genomic_DNA"/>
</dbReference>
<protein>
    <recommendedName>
        <fullName evidence="2">UPF0102 protein GCM10009765_34020</fullName>
    </recommendedName>
</protein>
<organism evidence="3 4">
    <name type="scientific">Fodinicola feengrottensis</name>
    <dbReference type="NCBI Taxonomy" id="435914"/>
    <lineage>
        <taxon>Bacteria</taxon>
        <taxon>Bacillati</taxon>
        <taxon>Actinomycetota</taxon>
        <taxon>Actinomycetes</taxon>
        <taxon>Mycobacteriales</taxon>
        <taxon>Fodinicola</taxon>
    </lineage>
</organism>
<dbReference type="InterPro" id="IPR003509">
    <property type="entry name" value="UPF0102_YraN-like"/>
</dbReference>
<dbReference type="PANTHER" id="PTHR34039:SF1">
    <property type="entry name" value="UPF0102 PROTEIN YRAN"/>
    <property type="match status" value="1"/>
</dbReference>
<dbReference type="CDD" id="cd20736">
    <property type="entry name" value="PoNe_Nuclease"/>
    <property type="match status" value="1"/>
</dbReference>
<dbReference type="NCBIfam" id="NF009150">
    <property type="entry name" value="PRK12497.1-3"/>
    <property type="match status" value="1"/>
</dbReference>
<accession>A0ABN2H5Y9</accession>
<dbReference type="InterPro" id="IPR011856">
    <property type="entry name" value="tRNA_endonuc-like_dom_sf"/>
</dbReference>
<name>A0ABN2H5Y9_9ACTN</name>
<dbReference type="Gene3D" id="3.40.1350.10">
    <property type="match status" value="1"/>
</dbReference>
<dbReference type="Proteomes" id="UP001500618">
    <property type="component" value="Unassembled WGS sequence"/>
</dbReference>
<keyword evidence="4" id="KW-1185">Reference proteome</keyword>
<evidence type="ECO:0000313" key="4">
    <source>
        <dbReference type="Proteomes" id="UP001500618"/>
    </source>
</evidence>
<evidence type="ECO:0000313" key="3">
    <source>
        <dbReference type="EMBL" id="GAA1682054.1"/>
    </source>
</evidence>
<comment type="caution">
    <text evidence="3">The sequence shown here is derived from an EMBL/GenBank/DDBJ whole genome shotgun (WGS) entry which is preliminary data.</text>
</comment>
<dbReference type="Pfam" id="PF02021">
    <property type="entry name" value="UPF0102"/>
    <property type="match status" value="1"/>
</dbReference>